<reference evidence="1" key="1">
    <citation type="journal article" date="2019" name="bioRxiv">
        <title>The Genome of the Zebra Mussel, Dreissena polymorpha: A Resource for Invasive Species Research.</title>
        <authorList>
            <person name="McCartney M.A."/>
            <person name="Auch B."/>
            <person name="Kono T."/>
            <person name="Mallez S."/>
            <person name="Zhang Y."/>
            <person name="Obille A."/>
            <person name="Becker A."/>
            <person name="Abrahante J.E."/>
            <person name="Garbe J."/>
            <person name="Badalamenti J.P."/>
            <person name="Herman A."/>
            <person name="Mangelson H."/>
            <person name="Liachko I."/>
            <person name="Sullivan S."/>
            <person name="Sone E.D."/>
            <person name="Koren S."/>
            <person name="Silverstein K.A.T."/>
            <person name="Beckman K.B."/>
            <person name="Gohl D.M."/>
        </authorList>
    </citation>
    <scope>NUCLEOTIDE SEQUENCE</scope>
    <source>
        <strain evidence="1">Duluth1</strain>
        <tissue evidence="1">Whole animal</tissue>
    </source>
</reference>
<protein>
    <submittedName>
        <fullName evidence="1">Uncharacterized protein</fullName>
    </submittedName>
</protein>
<reference evidence="1" key="2">
    <citation type="submission" date="2020-11" db="EMBL/GenBank/DDBJ databases">
        <authorList>
            <person name="McCartney M.A."/>
            <person name="Auch B."/>
            <person name="Kono T."/>
            <person name="Mallez S."/>
            <person name="Becker A."/>
            <person name="Gohl D.M."/>
            <person name="Silverstein K.A.T."/>
            <person name="Koren S."/>
            <person name="Bechman K.B."/>
            <person name="Herman A."/>
            <person name="Abrahante J.E."/>
            <person name="Garbe J."/>
        </authorList>
    </citation>
    <scope>NUCLEOTIDE SEQUENCE</scope>
    <source>
        <strain evidence="1">Duluth1</strain>
        <tissue evidence="1">Whole animal</tissue>
    </source>
</reference>
<comment type="caution">
    <text evidence="1">The sequence shown here is derived from an EMBL/GenBank/DDBJ whole genome shotgun (WGS) entry which is preliminary data.</text>
</comment>
<accession>A0A9D4EYY8</accession>
<gene>
    <name evidence="1" type="ORF">DPMN_165074</name>
</gene>
<proteinExistence type="predicted"/>
<dbReference type="AlphaFoldDB" id="A0A9D4EYY8"/>
<sequence length="58" mass="6519">MDETPMFFDMPGSNTVNPIGEKTISIRTKLPPAVVFKRSFLLGSTCTSRRKDGWTIEL</sequence>
<dbReference type="Proteomes" id="UP000828390">
    <property type="component" value="Unassembled WGS sequence"/>
</dbReference>
<name>A0A9D4EYY8_DREPO</name>
<dbReference type="EMBL" id="JAIWYP010000008">
    <property type="protein sequence ID" value="KAH3786956.1"/>
    <property type="molecule type" value="Genomic_DNA"/>
</dbReference>
<organism evidence="1 2">
    <name type="scientific">Dreissena polymorpha</name>
    <name type="common">Zebra mussel</name>
    <name type="synonym">Mytilus polymorpha</name>
    <dbReference type="NCBI Taxonomy" id="45954"/>
    <lineage>
        <taxon>Eukaryota</taxon>
        <taxon>Metazoa</taxon>
        <taxon>Spiralia</taxon>
        <taxon>Lophotrochozoa</taxon>
        <taxon>Mollusca</taxon>
        <taxon>Bivalvia</taxon>
        <taxon>Autobranchia</taxon>
        <taxon>Heteroconchia</taxon>
        <taxon>Euheterodonta</taxon>
        <taxon>Imparidentia</taxon>
        <taxon>Neoheterodontei</taxon>
        <taxon>Myida</taxon>
        <taxon>Dreissenoidea</taxon>
        <taxon>Dreissenidae</taxon>
        <taxon>Dreissena</taxon>
    </lineage>
</organism>
<evidence type="ECO:0000313" key="2">
    <source>
        <dbReference type="Proteomes" id="UP000828390"/>
    </source>
</evidence>
<keyword evidence="2" id="KW-1185">Reference proteome</keyword>
<evidence type="ECO:0000313" key="1">
    <source>
        <dbReference type="EMBL" id="KAH3786956.1"/>
    </source>
</evidence>